<feature type="region of interest" description="Disordered" evidence="1">
    <location>
        <begin position="1"/>
        <end position="38"/>
    </location>
</feature>
<sequence length="38" mass="4319">MLPKRTDGAMLYPHRDGGYTDRSDIATEQHRDTLEPSS</sequence>
<organism evidence="2 3">
    <name type="scientific">Rhodococcus rhodnii LMG 5362</name>
    <dbReference type="NCBI Taxonomy" id="1273125"/>
    <lineage>
        <taxon>Bacteria</taxon>
        <taxon>Bacillati</taxon>
        <taxon>Actinomycetota</taxon>
        <taxon>Actinomycetes</taxon>
        <taxon>Mycobacteriales</taxon>
        <taxon>Nocardiaceae</taxon>
        <taxon>Rhodococcus</taxon>
    </lineage>
</organism>
<comment type="caution">
    <text evidence="2">The sequence shown here is derived from an EMBL/GenBank/DDBJ whole genome shotgun (WGS) entry which is preliminary data.</text>
</comment>
<evidence type="ECO:0000313" key="2">
    <source>
        <dbReference type="EMBL" id="EOM75515.1"/>
    </source>
</evidence>
<reference evidence="2 3" key="1">
    <citation type="journal article" date="2013" name="Genome Announc.">
        <title>Draft Genome Sequence of Rhodococcus rhodnii Strain LMG5362, a Symbiont of Rhodnius prolixus (Hemiptera, Reduviidae, Triatominae), the Principle Vector of Trypanosoma cruzi.</title>
        <authorList>
            <person name="Pachebat J.A."/>
            <person name="van Keulen G."/>
            <person name="Whitten M.M."/>
            <person name="Girdwood S."/>
            <person name="Del Sol R."/>
            <person name="Dyson P.J."/>
            <person name="Facey P.D."/>
        </authorList>
    </citation>
    <scope>NUCLEOTIDE SEQUENCE [LARGE SCALE GENOMIC DNA]</scope>
    <source>
        <strain evidence="2 3">LMG 5362</strain>
    </source>
</reference>
<protein>
    <submittedName>
        <fullName evidence="2">Uncharacterized protein</fullName>
    </submittedName>
</protein>
<dbReference type="EMBL" id="APMY01000095">
    <property type="protein sequence ID" value="EOM75515.1"/>
    <property type="molecule type" value="Genomic_DNA"/>
</dbReference>
<name>R7WJQ8_9NOCA</name>
<gene>
    <name evidence="2" type="ORF">Rrhod_3313</name>
</gene>
<dbReference type="AlphaFoldDB" id="R7WJQ8"/>
<accession>R7WJQ8</accession>
<dbReference type="Proteomes" id="UP000013525">
    <property type="component" value="Unassembled WGS sequence"/>
</dbReference>
<evidence type="ECO:0000313" key="3">
    <source>
        <dbReference type="Proteomes" id="UP000013525"/>
    </source>
</evidence>
<evidence type="ECO:0000256" key="1">
    <source>
        <dbReference type="SAM" id="MobiDB-lite"/>
    </source>
</evidence>
<proteinExistence type="predicted"/>
<keyword evidence="3" id="KW-1185">Reference proteome</keyword>